<accession>A0ACB9TR06</accession>
<gene>
    <name evidence="1" type="ORF">MML48_2g00001027</name>
</gene>
<name>A0ACB9TR06_HOLOL</name>
<comment type="caution">
    <text evidence="1">The sequence shown here is derived from an EMBL/GenBank/DDBJ whole genome shotgun (WGS) entry which is preliminary data.</text>
</comment>
<dbReference type="EMBL" id="CM043016">
    <property type="protein sequence ID" value="KAI4469245.1"/>
    <property type="molecule type" value="Genomic_DNA"/>
</dbReference>
<organism evidence="1 2">
    <name type="scientific">Holotrichia oblita</name>
    <name type="common">Chafer beetle</name>
    <dbReference type="NCBI Taxonomy" id="644536"/>
    <lineage>
        <taxon>Eukaryota</taxon>
        <taxon>Metazoa</taxon>
        <taxon>Ecdysozoa</taxon>
        <taxon>Arthropoda</taxon>
        <taxon>Hexapoda</taxon>
        <taxon>Insecta</taxon>
        <taxon>Pterygota</taxon>
        <taxon>Neoptera</taxon>
        <taxon>Endopterygota</taxon>
        <taxon>Coleoptera</taxon>
        <taxon>Polyphaga</taxon>
        <taxon>Scarabaeiformia</taxon>
        <taxon>Scarabaeidae</taxon>
        <taxon>Melolonthinae</taxon>
        <taxon>Holotrichia</taxon>
    </lineage>
</organism>
<dbReference type="Proteomes" id="UP001056778">
    <property type="component" value="Chromosome 2"/>
</dbReference>
<reference evidence="1" key="1">
    <citation type="submission" date="2022-04" db="EMBL/GenBank/DDBJ databases">
        <title>Chromosome-scale genome assembly of Holotrichia oblita Faldermann.</title>
        <authorList>
            <person name="Rongchong L."/>
        </authorList>
    </citation>
    <scope>NUCLEOTIDE SEQUENCE</scope>
    <source>
        <strain evidence="1">81SQS9</strain>
    </source>
</reference>
<protein>
    <submittedName>
        <fullName evidence="1">Aldo/keto reductase</fullName>
    </submittedName>
</protein>
<proteinExistence type="predicted"/>
<evidence type="ECO:0000313" key="2">
    <source>
        <dbReference type="Proteomes" id="UP001056778"/>
    </source>
</evidence>
<evidence type="ECO:0000313" key="1">
    <source>
        <dbReference type="EMBL" id="KAI4469245.1"/>
    </source>
</evidence>
<sequence>MQWLTLAGPEGHKIPSIGLGTFKAIDDDVYNAVLTALDVGYRHFDTAFLYGNERQIGRAISKWISRDEGSRENLFITTKLPHFGNRAEDVEKFLTMSLEKLQTPYIDLYLIHMPFAFRLNESGTGPLKEQDDVTMVIDHNNDNIATWKVMEQQVKKGLVKSIGLSNFNISQVEKIYNSAEIKPAVLQVEMHAYLQQDELIEACKRMNIAVTAYAPLGSPAAAQHFTAKYRYNNFKILPSLITNPLVVELAKKYNKTSGQILLRHLLEKNIIVIPKSSNPKRIEDNFKIFDFNLANDDIKKLNDLDRKEGGRTFDFRFYKGIENHPEYPFSRV</sequence>
<keyword evidence="2" id="KW-1185">Reference proteome</keyword>